<dbReference type="Gene3D" id="1.10.150.720">
    <property type="entry name" value="Haloacid dehalogenase-like hydrolase"/>
    <property type="match status" value="1"/>
</dbReference>
<dbReference type="WBParaSite" id="nOo.2.0.1.t01797-RA">
    <property type="protein sequence ID" value="nOo.2.0.1.t01797-RA"/>
    <property type="gene ID" value="nOo.2.0.1.g01797"/>
</dbReference>
<dbReference type="GO" id="GO:0005634">
    <property type="term" value="C:nucleus"/>
    <property type="evidence" value="ECO:0007669"/>
    <property type="project" value="TreeGrafter"/>
</dbReference>
<name>A0A182E1G1_ONCOC</name>
<reference evidence="1 2" key="2">
    <citation type="submission" date="2018-08" db="EMBL/GenBank/DDBJ databases">
        <authorList>
            <person name="Laetsch R D."/>
            <person name="Stevens L."/>
            <person name="Kumar S."/>
            <person name="Blaxter L. M."/>
        </authorList>
    </citation>
    <scope>NUCLEOTIDE SEQUENCE [LARGE SCALE GENOMIC DNA]</scope>
</reference>
<dbReference type="SFLD" id="SFLDS00003">
    <property type="entry name" value="Haloacid_Dehalogenase"/>
    <property type="match status" value="1"/>
</dbReference>
<dbReference type="SFLD" id="SFLDG01129">
    <property type="entry name" value="C1.5:_HAD__Beta-PGM__Phosphata"/>
    <property type="match status" value="1"/>
</dbReference>
<evidence type="ECO:0000313" key="2">
    <source>
        <dbReference type="Proteomes" id="UP000271087"/>
    </source>
</evidence>
<accession>A0A182E1G1</accession>
<keyword evidence="2" id="KW-1185">Reference proteome</keyword>
<dbReference type="Gene3D" id="3.40.50.1000">
    <property type="entry name" value="HAD superfamily/HAD-like"/>
    <property type="match status" value="1"/>
</dbReference>
<gene>
    <name evidence="1" type="ORF">NOO_LOCUS1797</name>
</gene>
<proteinExistence type="predicted"/>
<dbReference type="PANTHER" id="PTHR46191:SF2">
    <property type="entry name" value="HALOACID DEHALOGENASE-LIKE HYDROLASE DOMAIN-CONTAINING PROTEIN 3"/>
    <property type="match status" value="1"/>
</dbReference>
<dbReference type="InterPro" id="IPR011949">
    <property type="entry name" value="HAD-SF_hydro_IA_REG-2-like"/>
</dbReference>
<dbReference type="InterPro" id="IPR051828">
    <property type="entry name" value="HAD-like_hydrolase_domain"/>
</dbReference>
<dbReference type="InterPro" id="IPR023214">
    <property type="entry name" value="HAD_sf"/>
</dbReference>
<sequence length="262" mass="30154">MLKSRSLLTEGFSSNVSQRFSSSNGPVFYGKKLRVITLDALNTLIRLKQSPGHTYADFAKHFNIQCSGDKLDEAFRRNFKTLSKRKLCYGFRKDGEVAWWIELVKNCFADIGKKSTEIDKLAHKLFVYYGTVEPWRLVDNQVHDRLKELQSRKIRLGVISNFDNRLRDILDGLKLSSYFEVMLLSGEIGIEKPNKQIFEKAAKYFQISEMEEILHVGDNEEKDFNGARKAGARAVLLNPDKVSCDNKKYVLCSLKDIIDRLE</sequence>
<dbReference type="NCBIfam" id="TIGR02252">
    <property type="entry name" value="DREG-2"/>
    <property type="match status" value="1"/>
</dbReference>
<dbReference type="InterPro" id="IPR036412">
    <property type="entry name" value="HAD-like_sf"/>
</dbReference>
<protein>
    <submittedName>
        <fullName evidence="3">Haloacid dehalogenase-like hydrolase domain-containing protein 3</fullName>
    </submittedName>
</protein>
<dbReference type="Proteomes" id="UP000271087">
    <property type="component" value="Unassembled WGS sequence"/>
</dbReference>
<dbReference type="STRING" id="42157.A0A182E1G1"/>
<dbReference type="SUPFAM" id="SSF56784">
    <property type="entry name" value="HAD-like"/>
    <property type="match status" value="1"/>
</dbReference>
<dbReference type="InterPro" id="IPR044924">
    <property type="entry name" value="HAD-SF_hydro_IA_REG-2-like_cap"/>
</dbReference>
<dbReference type="OrthoDB" id="444127at2759"/>
<organism evidence="3">
    <name type="scientific">Onchocerca ochengi</name>
    <name type="common">Filarial nematode worm</name>
    <dbReference type="NCBI Taxonomy" id="42157"/>
    <lineage>
        <taxon>Eukaryota</taxon>
        <taxon>Metazoa</taxon>
        <taxon>Ecdysozoa</taxon>
        <taxon>Nematoda</taxon>
        <taxon>Chromadorea</taxon>
        <taxon>Rhabditida</taxon>
        <taxon>Spirurina</taxon>
        <taxon>Spiruromorpha</taxon>
        <taxon>Filarioidea</taxon>
        <taxon>Onchocercidae</taxon>
        <taxon>Onchocerca</taxon>
    </lineage>
</organism>
<reference evidence="3" key="1">
    <citation type="submission" date="2016-06" db="UniProtKB">
        <authorList>
            <consortium name="WormBaseParasite"/>
        </authorList>
    </citation>
    <scope>IDENTIFICATION</scope>
</reference>
<dbReference type="InterPro" id="IPR006439">
    <property type="entry name" value="HAD-SF_hydro_IA"/>
</dbReference>
<dbReference type="Pfam" id="PF00702">
    <property type="entry name" value="Hydrolase"/>
    <property type="match status" value="1"/>
</dbReference>
<dbReference type="EMBL" id="UYRW01000247">
    <property type="protein sequence ID" value="VDK64949.1"/>
    <property type="molecule type" value="Genomic_DNA"/>
</dbReference>
<dbReference type="NCBIfam" id="TIGR01549">
    <property type="entry name" value="HAD-SF-IA-v1"/>
    <property type="match status" value="1"/>
</dbReference>
<evidence type="ECO:0000313" key="3">
    <source>
        <dbReference type="WBParaSite" id="nOo.2.0.1.t01797-RA"/>
    </source>
</evidence>
<dbReference type="PANTHER" id="PTHR46191">
    <property type="match status" value="1"/>
</dbReference>
<dbReference type="AlphaFoldDB" id="A0A182E1G1"/>
<evidence type="ECO:0000313" key="1">
    <source>
        <dbReference type="EMBL" id="VDK64949.1"/>
    </source>
</evidence>